<dbReference type="Gene3D" id="3.30.70.1440">
    <property type="entry name" value="Multidrug efflux transporter AcrB pore domain"/>
    <property type="match status" value="1"/>
</dbReference>
<dbReference type="SUPFAM" id="SSF82866">
    <property type="entry name" value="Multidrug efflux transporter AcrB transmembrane domain"/>
    <property type="match status" value="2"/>
</dbReference>
<proteinExistence type="predicted"/>
<dbReference type="EMBL" id="CP025989">
    <property type="protein sequence ID" value="AWD33026.1"/>
    <property type="molecule type" value="Genomic_DNA"/>
</dbReference>
<evidence type="ECO:0000313" key="2">
    <source>
        <dbReference type="EMBL" id="AWD33026.1"/>
    </source>
</evidence>
<evidence type="ECO:0000313" key="3">
    <source>
        <dbReference type="Proteomes" id="UP000244519"/>
    </source>
</evidence>
<feature type="transmembrane region" description="Helical" evidence="1">
    <location>
        <begin position="855"/>
        <end position="872"/>
    </location>
</feature>
<dbReference type="Proteomes" id="UP000244519">
    <property type="component" value="Chromosome"/>
</dbReference>
<dbReference type="OrthoDB" id="9798415at2"/>
<feature type="transmembrane region" description="Helical" evidence="1">
    <location>
        <begin position="364"/>
        <end position="388"/>
    </location>
</feature>
<dbReference type="KEGG" id="fso:Fsol_00222"/>
<dbReference type="AlphaFoldDB" id="A0A2U8BRP8"/>
<gene>
    <name evidence="2" type="ORF">Fsol_00222</name>
</gene>
<evidence type="ECO:0000256" key="1">
    <source>
        <dbReference type="SAM" id="Phobius"/>
    </source>
</evidence>
<dbReference type="SUPFAM" id="SSF82714">
    <property type="entry name" value="Multidrug efflux transporter AcrB TolC docking domain, DN and DC subdomains"/>
    <property type="match status" value="2"/>
</dbReference>
<organism evidence="2 3">
    <name type="scientific">Candidatus Fokinia solitaria</name>
    <dbReference type="NCBI Taxonomy" id="1802984"/>
    <lineage>
        <taxon>Bacteria</taxon>
        <taxon>Pseudomonadati</taxon>
        <taxon>Pseudomonadota</taxon>
        <taxon>Alphaproteobacteria</taxon>
        <taxon>Rickettsiales</taxon>
        <taxon>Candidatus Midichloriaceae</taxon>
        <taxon>Candidatus Fokinia</taxon>
    </lineage>
</organism>
<dbReference type="RefSeq" id="WP_108673068.1">
    <property type="nucleotide sequence ID" value="NZ_CP025989.1"/>
</dbReference>
<dbReference type="GO" id="GO:0005886">
    <property type="term" value="C:plasma membrane"/>
    <property type="evidence" value="ECO:0007669"/>
    <property type="project" value="TreeGrafter"/>
</dbReference>
<dbReference type="InterPro" id="IPR001036">
    <property type="entry name" value="Acrflvin-R"/>
</dbReference>
<keyword evidence="3" id="KW-1185">Reference proteome</keyword>
<feature type="transmembrane region" description="Helical" evidence="1">
    <location>
        <begin position="1001"/>
        <end position="1023"/>
    </location>
</feature>
<dbReference type="Gene3D" id="1.20.1640.10">
    <property type="entry name" value="Multidrug efflux transporter AcrB transmembrane domain"/>
    <property type="match status" value="2"/>
</dbReference>
<dbReference type="SUPFAM" id="SSF82693">
    <property type="entry name" value="Multidrug efflux transporter AcrB pore domain, PN1, PN2, PC1 and PC2 subdomains"/>
    <property type="match status" value="2"/>
</dbReference>
<feature type="transmembrane region" description="Helical" evidence="1">
    <location>
        <begin position="905"/>
        <end position="929"/>
    </location>
</feature>
<sequence length="1047" mass="116407">MLDFFTQHKRTTVVLLLFSIFVGYLSYLKIPKENNPDVKIPVIYMLVMQQGISPEDSEQLIVKPLETALRSISGIKHITSHAYEGSASIILEFNSNVDQDKALEDVRNKVDDTKNQLPKDADTPVIQQVDLSLFPVLNVILSGDLDQRTLISIGREMKNRIKMIPEVLEVDISGDRVPLVEILVKPSKLGLYNLNPSMVGEFISKNNMLITAGKIDNGGGAYQIKIKNLIETYEELLDFPIANYNGAVVKIRDIGEVKYSFKDSTTIARINGKPVIALAVSKRNGANIINTLEKIKNLVESAKQNLPKNLHITYSNDEANEIKETLSDLENGILLAGLLVLLIVFSTMGLGSSILVAFSLPASFFATILLLYMCGYTLNIIVLFSLILSIGMVVDDAIVVSEYADRKITEGELPSKAFLNAAKRMLWPIVTSTLVKIIVFLPLLFWPGVVGNFMKYMPITVTMILTCSLLFALFFQPSIGAILIKKPTNIDSKKVNEIYASENGALSDLQGIYKAYYNVLIKLTSKPKRSIILLFAGIIGIYVVFGFFSKGFEFFPDIEPKNSLLVIRSSGNLSMKQRDLIAAEVESKIAHFKEIKHFYTKIVADARSQNLKDDTIATIDMEFVDWKTRRKAQVIQEDVKKAVKTVKGIKFEVLSGDSGPKSGKPIWFSIRGDDWNSIKKATTHIVTLMKKDDKFVDVETSEPSEGLEYRINVNRRLAAKYNITAANVGQIVQMATGGLLVSKYITKDYDNEIDIVVRFPEEYRNIDWIKNVRIPYGSGSVPLECLAETKATQKRSEILHVDCVRAITIQSDVKPGVIPEKQIELIQQWFSELGEQQMSIIVHGDLESQKESGSFLGSAFLSAIIMMFVVMLTQFNSFYNALVVMSSVVLSTGGVLLGLMLSNQAFGVVMCGIGIIALSGIVLNNNIILIDTYQHLRKLGHTIEDAAIRAAVQRFRPITLTASTAILGLLPLVLGLTINIIDREVLYDAPSSQWWKQLSASIAGGLTFATILTLFFTPCMILLGKRFEKEDELQPQDEEVQKEGITS</sequence>
<dbReference type="GO" id="GO:0042910">
    <property type="term" value="F:xenobiotic transmembrane transporter activity"/>
    <property type="evidence" value="ECO:0007669"/>
    <property type="project" value="TreeGrafter"/>
</dbReference>
<feature type="transmembrane region" description="Helical" evidence="1">
    <location>
        <begin position="879"/>
        <end position="899"/>
    </location>
</feature>
<dbReference type="PANTHER" id="PTHR32063:SF0">
    <property type="entry name" value="SWARMING MOTILITY PROTEIN SWRC"/>
    <property type="match status" value="1"/>
</dbReference>
<feature type="transmembrane region" description="Helical" evidence="1">
    <location>
        <begin position="425"/>
        <end position="447"/>
    </location>
</feature>
<feature type="transmembrane region" description="Helical" evidence="1">
    <location>
        <begin position="12"/>
        <end position="30"/>
    </location>
</feature>
<feature type="transmembrane region" description="Helical" evidence="1">
    <location>
        <begin position="531"/>
        <end position="548"/>
    </location>
</feature>
<name>A0A2U8BRP8_9RICK</name>
<dbReference type="PRINTS" id="PR00702">
    <property type="entry name" value="ACRIFLAVINRP"/>
</dbReference>
<accession>A0A2U8BRP8</accession>
<dbReference type="Pfam" id="PF00873">
    <property type="entry name" value="ACR_tran"/>
    <property type="match status" value="1"/>
</dbReference>
<dbReference type="Gene3D" id="3.30.70.1320">
    <property type="entry name" value="Multidrug efflux transporter AcrB pore domain like"/>
    <property type="match status" value="1"/>
</dbReference>
<protein>
    <submittedName>
        <fullName evidence="2">MdtC-lke MFS transporter</fullName>
    </submittedName>
</protein>
<keyword evidence="1" id="KW-1133">Transmembrane helix</keyword>
<keyword evidence="1" id="KW-0472">Membrane</keyword>
<dbReference type="Gene3D" id="3.30.70.1430">
    <property type="entry name" value="Multidrug efflux transporter AcrB pore domain"/>
    <property type="match status" value="2"/>
</dbReference>
<dbReference type="PANTHER" id="PTHR32063">
    <property type="match status" value="1"/>
</dbReference>
<feature type="transmembrane region" description="Helical" evidence="1">
    <location>
        <begin position="958"/>
        <end position="981"/>
    </location>
</feature>
<dbReference type="Gene3D" id="3.30.2090.10">
    <property type="entry name" value="Multidrug efflux transporter AcrB TolC docking domain, DN and DC subdomains"/>
    <property type="match status" value="2"/>
</dbReference>
<feature type="transmembrane region" description="Helical" evidence="1">
    <location>
        <begin position="459"/>
        <end position="484"/>
    </location>
</feature>
<feature type="transmembrane region" description="Helical" evidence="1">
    <location>
        <begin position="333"/>
        <end position="358"/>
    </location>
</feature>
<keyword evidence="1" id="KW-0812">Transmembrane</keyword>
<reference evidence="2 3" key="1">
    <citation type="journal article" date="2018" name="Genome Biol. Evol.">
        <title>The Genome Sequence of "Candidatus Fokinia solitaria": Insights on Reductive Evolution in Rickettsiales.</title>
        <authorList>
            <person name="Floriano A.M."/>
            <person name="Castelli M."/>
            <person name="Krenek S."/>
            <person name="Berendonk T.U."/>
            <person name="Bazzocchi C."/>
            <person name="Petroni G."/>
            <person name="Sassera D."/>
        </authorList>
    </citation>
    <scope>NUCLEOTIDE SEQUENCE [LARGE SCALE GENOMIC DNA]</scope>
    <source>
        <strain evidence="2">Rio ETE_ALG 3VII</strain>
    </source>
</reference>
<dbReference type="InterPro" id="IPR027463">
    <property type="entry name" value="AcrB_DN_DC_subdom"/>
</dbReference>